<dbReference type="EMBL" id="UGQT01000004">
    <property type="protein sequence ID" value="SUE94927.1"/>
    <property type="molecule type" value="Genomic_DNA"/>
</dbReference>
<gene>
    <name evidence="2" type="ORF">NCTC10821_06226</name>
</gene>
<keyword evidence="3" id="KW-1185">Reference proteome</keyword>
<sequence length="174" mass="19397">MTVTDAMINGRRADSHRRRERVRLALAQAHDQGLVLSVASIARTAGVDRSFLYRHPDLLAEIHESQVAPPRRQQQASVTSESLKADLANTQQRIARMAAHNRQLERKLSEVLGEQAWRESGLGAAPDIDALQRQVTGLEQRNLALQRQLEQRDGELDAARAANRELIAALNRSS</sequence>
<organism evidence="2 3">
    <name type="scientific">Mycolicibacterium tokaiense</name>
    <dbReference type="NCBI Taxonomy" id="39695"/>
    <lineage>
        <taxon>Bacteria</taxon>
        <taxon>Bacillati</taxon>
        <taxon>Actinomycetota</taxon>
        <taxon>Actinomycetes</taxon>
        <taxon>Mycobacteriales</taxon>
        <taxon>Mycobacteriaceae</taxon>
        <taxon>Mycolicibacterium</taxon>
    </lineage>
</organism>
<name>A0A379PJ66_9MYCO</name>
<dbReference type="AlphaFoldDB" id="A0A379PJ66"/>
<dbReference type="OrthoDB" id="4954880at2"/>
<proteinExistence type="predicted"/>
<dbReference type="Pfam" id="PF19776">
    <property type="entry name" value="DUF6262"/>
    <property type="match status" value="1"/>
</dbReference>
<protein>
    <submittedName>
        <fullName evidence="2">Tn554 transposase C</fullName>
    </submittedName>
</protein>
<reference evidence="2 3" key="1">
    <citation type="submission" date="2018-06" db="EMBL/GenBank/DDBJ databases">
        <authorList>
            <consortium name="Pathogen Informatics"/>
            <person name="Doyle S."/>
        </authorList>
    </citation>
    <scope>NUCLEOTIDE SEQUENCE [LARGE SCALE GENOMIC DNA]</scope>
    <source>
        <strain evidence="2 3">NCTC10821</strain>
    </source>
</reference>
<evidence type="ECO:0000313" key="2">
    <source>
        <dbReference type="EMBL" id="SUE94927.1"/>
    </source>
</evidence>
<dbReference type="InterPro" id="IPR046229">
    <property type="entry name" value="TnpC-like"/>
</dbReference>
<accession>A0A379PJ66</accession>
<evidence type="ECO:0000256" key="1">
    <source>
        <dbReference type="SAM" id="Coils"/>
    </source>
</evidence>
<evidence type="ECO:0000313" key="3">
    <source>
        <dbReference type="Proteomes" id="UP000254978"/>
    </source>
</evidence>
<dbReference type="RefSeq" id="WP_115282133.1">
    <property type="nucleotide sequence ID" value="NZ_UGQT01000004.1"/>
</dbReference>
<dbReference type="Proteomes" id="UP000254978">
    <property type="component" value="Unassembled WGS sequence"/>
</dbReference>
<feature type="coiled-coil region" evidence="1">
    <location>
        <begin position="87"/>
        <end position="148"/>
    </location>
</feature>
<keyword evidence="1" id="KW-0175">Coiled coil</keyword>